<name>A0AAE1SB84_9SOLA</name>
<keyword evidence="2" id="KW-1185">Reference proteome</keyword>
<reference evidence="1" key="1">
    <citation type="submission" date="2023-12" db="EMBL/GenBank/DDBJ databases">
        <title>Genome assembly of Anisodus tanguticus.</title>
        <authorList>
            <person name="Wang Y.-J."/>
        </authorList>
    </citation>
    <scope>NUCLEOTIDE SEQUENCE</scope>
    <source>
        <strain evidence="1">KB-2021</strain>
        <tissue evidence="1">Leaf</tissue>
    </source>
</reference>
<sequence>MGKKEKMKTTEAFDLTMKTQYVIFKSIFFLVEPFRSTNKIILMHKTNRKWPWINYV</sequence>
<dbReference type="Proteomes" id="UP001291623">
    <property type="component" value="Unassembled WGS sequence"/>
</dbReference>
<organism evidence="1 2">
    <name type="scientific">Anisodus tanguticus</name>
    <dbReference type="NCBI Taxonomy" id="243964"/>
    <lineage>
        <taxon>Eukaryota</taxon>
        <taxon>Viridiplantae</taxon>
        <taxon>Streptophyta</taxon>
        <taxon>Embryophyta</taxon>
        <taxon>Tracheophyta</taxon>
        <taxon>Spermatophyta</taxon>
        <taxon>Magnoliopsida</taxon>
        <taxon>eudicotyledons</taxon>
        <taxon>Gunneridae</taxon>
        <taxon>Pentapetalae</taxon>
        <taxon>asterids</taxon>
        <taxon>lamiids</taxon>
        <taxon>Solanales</taxon>
        <taxon>Solanaceae</taxon>
        <taxon>Solanoideae</taxon>
        <taxon>Hyoscyameae</taxon>
        <taxon>Anisodus</taxon>
    </lineage>
</organism>
<comment type="caution">
    <text evidence="1">The sequence shown here is derived from an EMBL/GenBank/DDBJ whole genome shotgun (WGS) entry which is preliminary data.</text>
</comment>
<dbReference type="AlphaFoldDB" id="A0AAE1SB84"/>
<evidence type="ECO:0000313" key="1">
    <source>
        <dbReference type="EMBL" id="KAK4367483.1"/>
    </source>
</evidence>
<evidence type="ECO:0000313" key="2">
    <source>
        <dbReference type="Proteomes" id="UP001291623"/>
    </source>
</evidence>
<protein>
    <submittedName>
        <fullName evidence="1">Uncharacterized protein</fullName>
    </submittedName>
</protein>
<proteinExistence type="predicted"/>
<accession>A0AAE1SB84</accession>
<dbReference type="EMBL" id="JAVYJV010000006">
    <property type="protein sequence ID" value="KAK4367483.1"/>
    <property type="molecule type" value="Genomic_DNA"/>
</dbReference>
<gene>
    <name evidence="1" type="ORF">RND71_011275</name>
</gene>